<proteinExistence type="predicted"/>
<evidence type="ECO:0000313" key="3">
    <source>
        <dbReference type="EMBL" id="CBI76512.1"/>
    </source>
</evidence>
<keyword evidence="4" id="KW-1185">Reference proteome</keyword>
<dbReference type="Proteomes" id="UP000009101">
    <property type="component" value="Chromosome"/>
</dbReference>
<feature type="coiled-coil region" evidence="1">
    <location>
        <begin position="237"/>
        <end position="297"/>
    </location>
</feature>
<dbReference type="eggNOG" id="COG0455">
    <property type="taxonomic scope" value="Bacteria"/>
</dbReference>
<dbReference type="KEGG" id="bcd:BARCL_0831"/>
<name>E6YI24_BARC7</name>
<dbReference type="Gene3D" id="3.40.50.300">
    <property type="entry name" value="P-loop containing nucleotide triphosphate hydrolases"/>
    <property type="match status" value="1"/>
</dbReference>
<accession>E6YI24</accession>
<dbReference type="HOGENOM" id="CLU_492343_0_0_5"/>
<keyword evidence="2" id="KW-0812">Transmembrane</keyword>
<organism evidence="3 4">
    <name type="scientific">Bartonella clarridgeiae (strain CCUG 45776 / CIP 104772 / 73)</name>
    <dbReference type="NCBI Taxonomy" id="696125"/>
    <lineage>
        <taxon>Bacteria</taxon>
        <taxon>Pseudomonadati</taxon>
        <taxon>Pseudomonadota</taxon>
        <taxon>Alphaproteobacteria</taxon>
        <taxon>Hyphomicrobiales</taxon>
        <taxon>Bartonellaceae</taxon>
        <taxon>Bartonella</taxon>
    </lineage>
</organism>
<dbReference type="STRING" id="696125.BARCL_0831"/>
<sequence length="560" mass="63667">MPRKALTALLLAIHCVLLILLYYFICPKPYQATLTFMLSDSSGIPLSINKQNNIIALLFSQPVIVNYSNSDKAIPYDVYVKDFYKNIQLLRKGDLINLSFEAKTVEDARQGLETWFSNFSEKIIKREKQYDKSTLFHILQTFRSSIASTIHHEAKQAEFNSLYAQLTDTILRRIRLKSLNSTIKMMRQQGQSLLSLSFITNNLAIIALEAKLNLLNTQKAHMAVQLGWEHPQIKAMIAETKELSAQLESKISQIVDQIHSDAIIAESFETQLRGKISTFVEDQSQSLNQILNELEDKIVIEGQNQQINMDAPSLQNIKIHMIAPIEVTPISFMDFYSRNIFVAIFASLIALGGALLLQKYSGVQKVQSEKESFKSNDSISLFKVRRNEETLITIEELLVFLKSRVSTVVSIIGPEAAQMAAKLSLHLIKEQKMILLVDISGQQIEKVIGPRRGLSDVLTGSAQLHDVIYHDYDTGIDILPRGLTSAKCAKKFSNIIPVILEEFKKDYDFIILEMTVEPEYELEKIAESTNYYVCSVPFDKHNWMAKMVYRFPKVVYHVNS</sequence>
<keyword evidence="2" id="KW-1133">Transmembrane helix</keyword>
<keyword evidence="1" id="KW-0175">Coiled coil</keyword>
<dbReference type="InterPro" id="IPR027417">
    <property type="entry name" value="P-loop_NTPase"/>
</dbReference>
<dbReference type="SUPFAM" id="SSF52540">
    <property type="entry name" value="P-loop containing nucleoside triphosphate hydrolases"/>
    <property type="match status" value="1"/>
</dbReference>
<gene>
    <name evidence="3" type="ordered locus">BARCL_0831</name>
</gene>
<evidence type="ECO:0008006" key="5">
    <source>
        <dbReference type="Google" id="ProtNLM"/>
    </source>
</evidence>
<evidence type="ECO:0000256" key="1">
    <source>
        <dbReference type="SAM" id="Coils"/>
    </source>
</evidence>
<feature type="transmembrane region" description="Helical" evidence="2">
    <location>
        <begin position="340"/>
        <end position="357"/>
    </location>
</feature>
<evidence type="ECO:0000256" key="2">
    <source>
        <dbReference type="SAM" id="Phobius"/>
    </source>
</evidence>
<protein>
    <recommendedName>
        <fullName evidence="5">Polysaccharide chain length determinant N-terminal domain-containing protein</fullName>
    </recommendedName>
</protein>
<evidence type="ECO:0000313" key="4">
    <source>
        <dbReference type="Proteomes" id="UP000009101"/>
    </source>
</evidence>
<keyword evidence="2" id="KW-0472">Membrane</keyword>
<dbReference type="PANTHER" id="PTHR32309:SF13">
    <property type="entry name" value="FERRIC ENTEROBACTIN TRANSPORT PROTEIN FEPE"/>
    <property type="match status" value="1"/>
</dbReference>
<dbReference type="GO" id="GO:0005886">
    <property type="term" value="C:plasma membrane"/>
    <property type="evidence" value="ECO:0007669"/>
    <property type="project" value="TreeGrafter"/>
</dbReference>
<dbReference type="RefSeq" id="WP_013545150.1">
    <property type="nucleotide sequence ID" value="NC_014932.1"/>
</dbReference>
<dbReference type="EMBL" id="FN645454">
    <property type="protein sequence ID" value="CBI76512.1"/>
    <property type="molecule type" value="Genomic_DNA"/>
</dbReference>
<dbReference type="PANTHER" id="PTHR32309">
    <property type="entry name" value="TYROSINE-PROTEIN KINASE"/>
    <property type="match status" value="1"/>
</dbReference>
<reference evidence="3 4" key="2">
    <citation type="journal article" date="2011" name="PLoS Genet.">
        <title>Parallel evolution of a type IV secretion system in radiating lineages of the host-restricted bacterial pathogen Bartonella.</title>
        <authorList>
            <person name="Engel P."/>
            <person name="Salzburger W."/>
            <person name="Liesch M."/>
            <person name="Chang C.C."/>
            <person name="Maruyama S."/>
            <person name="Lanz C."/>
            <person name="Calteau A."/>
            <person name="Lajus A."/>
            <person name="Medigue C."/>
            <person name="Schuster S.C."/>
            <person name="Dehio C."/>
        </authorList>
    </citation>
    <scope>NUCLEOTIDE SEQUENCE [LARGE SCALE GENOMIC DNA]</scope>
    <source>
        <strain evidence="4">CIP 104772 / 73</strain>
    </source>
</reference>
<feature type="transmembrane region" description="Helical" evidence="2">
    <location>
        <begin position="7"/>
        <end position="25"/>
    </location>
</feature>
<dbReference type="InterPro" id="IPR050445">
    <property type="entry name" value="Bact_polysacc_biosynth/exp"/>
</dbReference>
<dbReference type="AlphaFoldDB" id="E6YI24"/>
<reference evidence="4" key="1">
    <citation type="submission" date="2009-11" db="EMBL/GenBank/DDBJ databases">
        <title>Genome sequencing of Bartonella species and comparative genomics.</title>
        <authorList>
            <person name="Engel P."/>
            <person name="Salzburger W."/>
            <person name="Marius L."/>
            <person name="Chao-Chin C."/>
            <person name="Soichi M."/>
            <person name="Christa L."/>
            <person name="Alexandra C."/>
            <person name="Aurelie L."/>
            <person name="Claudine M."/>
            <person name="Stephan S.C."/>
            <person name="Christoph D."/>
        </authorList>
    </citation>
    <scope>NUCLEOTIDE SEQUENCE [LARGE SCALE GENOMIC DNA]</scope>
    <source>
        <strain evidence="4">CIP 104772 / 73</strain>
    </source>
</reference>
<dbReference type="OrthoDB" id="230260at2"/>
<dbReference type="GO" id="GO:0004713">
    <property type="term" value="F:protein tyrosine kinase activity"/>
    <property type="evidence" value="ECO:0007669"/>
    <property type="project" value="TreeGrafter"/>
</dbReference>